<feature type="transmembrane region" description="Helical" evidence="1">
    <location>
        <begin position="249"/>
        <end position="274"/>
    </location>
</feature>
<keyword evidence="1" id="KW-0472">Membrane</keyword>
<protein>
    <recommendedName>
        <fullName evidence="4">YwaF family protein</fullName>
    </recommendedName>
</protein>
<feature type="transmembrane region" description="Helical" evidence="1">
    <location>
        <begin position="76"/>
        <end position="92"/>
    </location>
</feature>
<accession>A0A2S9QR57</accession>
<dbReference type="OrthoDB" id="5149540at2"/>
<keyword evidence="1" id="KW-0812">Transmembrane</keyword>
<feature type="transmembrane region" description="Helical" evidence="1">
    <location>
        <begin position="204"/>
        <end position="229"/>
    </location>
</feature>
<evidence type="ECO:0000313" key="2">
    <source>
        <dbReference type="EMBL" id="PRI12075.1"/>
    </source>
</evidence>
<feature type="transmembrane region" description="Helical" evidence="1">
    <location>
        <begin position="142"/>
        <end position="163"/>
    </location>
</feature>
<evidence type="ECO:0000256" key="1">
    <source>
        <dbReference type="SAM" id="Phobius"/>
    </source>
</evidence>
<keyword evidence="1" id="KW-1133">Transmembrane helix</keyword>
<dbReference type="Proteomes" id="UP000238650">
    <property type="component" value="Unassembled WGS sequence"/>
</dbReference>
<dbReference type="Pfam" id="PF14808">
    <property type="entry name" value="TMEM164"/>
    <property type="match status" value="1"/>
</dbReference>
<feature type="transmembrane region" description="Helical" evidence="1">
    <location>
        <begin position="12"/>
        <end position="32"/>
    </location>
</feature>
<gene>
    <name evidence="2" type="ORF">B4915_03160</name>
</gene>
<organism evidence="2 3">
    <name type="scientific">Leucobacter massiliensis</name>
    <dbReference type="NCBI Taxonomy" id="1686285"/>
    <lineage>
        <taxon>Bacteria</taxon>
        <taxon>Bacillati</taxon>
        <taxon>Actinomycetota</taxon>
        <taxon>Actinomycetes</taxon>
        <taxon>Micrococcales</taxon>
        <taxon>Microbacteriaceae</taxon>
        <taxon>Leucobacter</taxon>
    </lineage>
</organism>
<feature type="transmembrane region" description="Helical" evidence="1">
    <location>
        <begin position="175"/>
        <end position="197"/>
    </location>
</feature>
<keyword evidence="3" id="KW-1185">Reference proteome</keyword>
<dbReference type="EMBL" id="MWZD01000013">
    <property type="protein sequence ID" value="PRI12075.1"/>
    <property type="molecule type" value="Genomic_DNA"/>
</dbReference>
<proteinExistence type="predicted"/>
<feature type="transmembrane region" description="Helical" evidence="1">
    <location>
        <begin position="112"/>
        <end position="130"/>
    </location>
</feature>
<evidence type="ECO:0000313" key="3">
    <source>
        <dbReference type="Proteomes" id="UP000238650"/>
    </source>
</evidence>
<comment type="caution">
    <text evidence="2">The sequence shown here is derived from an EMBL/GenBank/DDBJ whole genome shotgun (WGS) entry which is preliminary data.</text>
</comment>
<dbReference type="AlphaFoldDB" id="A0A2S9QR57"/>
<name>A0A2S9QR57_9MICO</name>
<reference evidence="2 3" key="1">
    <citation type="journal article" date="2017" name="New Microbes New Infect">
        <title>Genome sequence of 'Leucobacter massiliensis' sp. nov. isolated from human pharynx after travel to the 2014 Hajj.</title>
        <authorList>
            <person name="Leangapichart T."/>
            <person name="Gautret P."/>
            <person name="Nguyen T.T."/>
            <person name="Armstrong N."/>
            <person name="Rolain J.M."/>
        </authorList>
    </citation>
    <scope>NUCLEOTIDE SEQUENCE [LARGE SCALE GENOMIC DNA]</scope>
    <source>
        <strain evidence="2 3">122RC15</strain>
    </source>
</reference>
<sequence length="301" mass="32721">MPGRAPPGRSTSFAPAHLFPVATLLLSITYALPVNPPVLPVVPFTQTWGILLLALAVGGVTLWAALRRMPDRSRRGVLCGIAIANWGFSTWFTFDRIAEPAFPDFVFSRNWPLHFCTIATILLVPAMLVRSGPGAAWWVRPLHALLFFPGALAGFLALCAPSAEYIGAPLLSVGALFYLVHGLNVVLPFAHAGLGYYRPRWRDAALSLVLFTVLAVALFLVTLLARAFVDPRANYMYFFDPEGSAILEALWRLIGVPFVYELPLIPLLYPVLLLMVAGHRAVERAAQAIAALRARGLGLAG</sequence>
<feature type="transmembrane region" description="Helical" evidence="1">
    <location>
        <begin position="44"/>
        <end position="64"/>
    </location>
</feature>
<evidence type="ECO:0008006" key="4">
    <source>
        <dbReference type="Google" id="ProtNLM"/>
    </source>
</evidence>